<comment type="caution">
    <text evidence="2">The sequence shown here is derived from an EMBL/GenBank/DDBJ whole genome shotgun (WGS) entry which is preliminary data.</text>
</comment>
<dbReference type="Proteomes" id="UP001153555">
    <property type="component" value="Unassembled WGS sequence"/>
</dbReference>
<protein>
    <submittedName>
        <fullName evidence="2">Uncharacterized protein</fullName>
    </submittedName>
</protein>
<feature type="compositionally biased region" description="Basic and acidic residues" evidence="1">
    <location>
        <begin position="137"/>
        <end position="163"/>
    </location>
</feature>
<evidence type="ECO:0000313" key="3">
    <source>
        <dbReference type="Proteomes" id="UP001153555"/>
    </source>
</evidence>
<feature type="region of interest" description="Disordered" evidence="1">
    <location>
        <begin position="135"/>
        <end position="175"/>
    </location>
</feature>
<dbReference type="PANTHER" id="PTHR36764">
    <property type="entry name" value="TRNA (ILE)-LYSIDINE SYNTHASE"/>
    <property type="match status" value="1"/>
</dbReference>
<feature type="compositionally biased region" description="Low complexity" evidence="1">
    <location>
        <begin position="270"/>
        <end position="283"/>
    </location>
</feature>
<dbReference type="EMBL" id="CACSLK010027624">
    <property type="protein sequence ID" value="CAA0826790.1"/>
    <property type="molecule type" value="Genomic_DNA"/>
</dbReference>
<gene>
    <name evidence="2" type="ORF">SHERM_01985</name>
</gene>
<dbReference type="PANTHER" id="PTHR36764:SF1">
    <property type="entry name" value="TRNA (ILE)-LYSIDINE SYNTHASE"/>
    <property type="match status" value="1"/>
</dbReference>
<dbReference type="OrthoDB" id="1922268at2759"/>
<evidence type="ECO:0000256" key="1">
    <source>
        <dbReference type="SAM" id="MobiDB-lite"/>
    </source>
</evidence>
<accession>A0A9N7REG7</accession>
<evidence type="ECO:0000313" key="2">
    <source>
        <dbReference type="EMBL" id="CAA0826790.1"/>
    </source>
</evidence>
<feature type="region of interest" description="Disordered" evidence="1">
    <location>
        <begin position="211"/>
        <end position="358"/>
    </location>
</feature>
<reference evidence="2" key="1">
    <citation type="submission" date="2019-12" db="EMBL/GenBank/DDBJ databases">
        <authorList>
            <person name="Scholes J."/>
        </authorList>
    </citation>
    <scope>NUCLEOTIDE SEQUENCE</scope>
</reference>
<dbReference type="GO" id="GO:0009507">
    <property type="term" value="C:chloroplast"/>
    <property type="evidence" value="ECO:0007669"/>
    <property type="project" value="TreeGrafter"/>
</dbReference>
<organism evidence="2 3">
    <name type="scientific">Striga hermonthica</name>
    <name type="common">Purple witchweed</name>
    <name type="synonym">Buchnera hermonthica</name>
    <dbReference type="NCBI Taxonomy" id="68872"/>
    <lineage>
        <taxon>Eukaryota</taxon>
        <taxon>Viridiplantae</taxon>
        <taxon>Streptophyta</taxon>
        <taxon>Embryophyta</taxon>
        <taxon>Tracheophyta</taxon>
        <taxon>Spermatophyta</taxon>
        <taxon>Magnoliopsida</taxon>
        <taxon>eudicotyledons</taxon>
        <taxon>Gunneridae</taxon>
        <taxon>Pentapetalae</taxon>
        <taxon>asterids</taxon>
        <taxon>lamiids</taxon>
        <taxon>Lamiales</taxon>
        <taxon>Orobanchaceae</taxon>
        <taxon>Buchnereae</taxon>
        <taxon>Striga</taxon>
    </lineage>
</organism>
<feature type="region of interest" description="Disordered" evidence="1">
    <location>
        <begin position="55"/>
        <end position="87"/>
    </location>
</feature>
<feature type="compositionally biased region" description="Polar residues" evidence="1">
    <location>
        <begin position="222"/>
        <end position="236"/>
    </location>
</feature>
<keyword evidence="3" id="KW-1185">Reference proteome</keyword>
<feature type="compositionally biased region" description="Polar residues" evidence="1">
    <location>
        <begin position="58"/>
        <end position="68"/>
    </location>
</feature>
<dbReference type="AlphaFoldDB" id="A0A9N7REG7"/>
<proteinExistence type="predicted"/>
<sequence length="358" mass="38451">MVAISLYKGNFHKASDVPRRWPPPTPKISLKDFKILLHRRDMALARLRSSSAEADINVATTSGPSTGRSPGPEPNRANTDSIHGDNAVNKIDGENHEGNHCSEPELLPKGNLKEEVMIDETEDSLKKLIEESDAMVEEQKNEENTKDDGKSEAIVKPDGEKSNLENGISDAEKRTKEVKEKLEILNEKKHSLVKVLKQILNAEEQLKRQNCTQGISGLPPSQVDTSTDSGSMTKVNTPKIGPDGIPCGNVEGGEPDDVSNHNATSRHLPRTSSTSPSSGSQQRKPNSTMAPLSYRATMGVASSPSRFAPTGQGQSQGQGQVQSALSVSATSYVVSSPSPAASGGTSIFRDARLPSPWN</sequence>
<name>A0A9N7REG7_STRHE</name>
<feature type="compositionally biased region" description="Low complexity" evidence="1">
    <location>
        <begin position="311"/>
        <end position="346"/>
    </location>
</feature>